<sequence>MFGYLRQQFGVSNGAWLPIVHKAPKGPSRIALSLDDGPSPRTTLKVLELLKTHDARATFFLSGERAEQYPELVQAIVDSGNAIYAHGYSHVRLDRLAPEAALDELRRTEAILAKARPTPQDYIVRLPYGSGHRSPDMHRLLKAWLPGCQIGHWRYDFKDFALADDCVDLSQVERNCNAAVEAAFADPRFLGSTILMHEDPIGVPARYIGDVASILLERILLTAQVKGVAVTEMLPVRQKLVNRYIRTVYME</sequence>
<evidence type="ECO:0000256" key="3">
    <source>
        <dbReference type="ARBA" id="ARBA00020071"/>
    </source>
</evidence>
<dbReference type="InterPro" id="IPR002509">
    <property type="entry name" value="NODB_dom"/>
</dbReference>
<proteinExistence type="inferred from homology"/>
<evidence type="ECO:0000256" key="1">
    <source>
        <dbReference type="ARBA" id="ARBA00003236"/>
    </source>
</evidence>
<evidence type="ECO:0000259" key="5">
    <source>
        <dbReference type="PROSITE" id="PS51677"/>
    </source>
</evidence>
<accession>A0A918QDG7</accession>
<comment type="caution">
    <text evidence="6">The sequence shown here is derived from an EMBL/GenBank/DDBJ whole genome shotgun (WGS) entry which is preliminary data.</text>
</comment>
<gene>
    <name evidence="6" type="ORF">GCM10011273_27580</name>
</gene>
<evidence type="ECO:0000256" key="2">
    <source>
        <dbReference type="ARBA" id="ARBA00010973"/>
    </source>
</evidence>
<reference evidence="6" key="2">
    <citation type="submission" date="2020-09" db="EMBL/GenBank/DDBJ databases">
        <authorList>
            <person name="Sun Q."/>
            <person name="Kim S."/>
        </authorList>
    </citation>
    <scope>NUCLEOTIDE SEQUENCE</scope>
    <source>
        <strain evidence="6">KCTC 32296</strain>
    </source>
</reference>
<comment type="similarity">
    <text evidence="2">Belongs to the polysaccharide deacetylase family.</text>
</comment>
<name>A0A918QDG7_9CAUL</name>
<dbReference type="InterPro" id="IPR050248">
    <property type="entry name" value="Polysacc_deacetylase_ArnD"/>
</dbReference>
<dbReference type="AlphaFoldDB" id="A0A918QDG7"/>
<dbReference type="Gene3D" id="3.20.20.370">
    <property type="entry name" value="Glycoside hydrolase/deacetylase"/>
    <property type="match status" value="1"/>
</dbReference>
<dbReference type="GO" id="GO:0016810">
    <property type="term" value="F:hydrolase activity, acting on carbon-nitrogen (but not peptide) bonds"/>
    <property type="evidence" value="ECO:0007669"/>
    <property type="project" value="InterPro"/>
</dbReference>
<evidence type="ECO:0000313" key="6">
    <source>
        <dbReference type="EMBL" id="GGZ39501.1"/>
    </source>
</evidence>
<dbReference type="SUPFAM" id="SSF88713">
    <property type="entry name" value="Glycoside hydrolase/deacetylase"/>
    <property type="match status" value="1"/>
</dbReference>
<dbReference type="PANTHER" id="PTHR10587:SF137">
    <property type="entry name" value="4-DEOXY-4-FORMAMIDO-L-ARABINOSE-PHOSPHOUNDECAPRENOL DEFORMYLASE ARND-RELATED"/>
    <property type="match status" value="1"/>
</dbReference>
<dbReference type="PANTHER" id="PTHR10587">
    <property type="entry name" value="GLYCOSYL TRANSFERASE-RELATED"/>
    <property type="match status" value="1"/>
</dbReference>
<reference evidence="6" key="1">
    <citation type="journal article" date="2014" name="Int. J. Syst. Evol. Microbiol.">
        <title>Complete genome sequence of Corynebacterium casei LMG S-19264T (=DSM 44701T), isolated from a smear-ripened cheese.</title>
        <authorList>
            <consortium name="US DOE Joint Genome Institute (JGI-PGF)"/>
            <person name="Walter F."/>
            <person name="Albersmeier A."/>
            <person name="Kalinowski J."/>
            <person name="Ruckert C."/>
        </authorList>
    </citation>
    <scope>NUCLEOTIDE SEQUENCE</scope>
    <source>
        <strain evidence="6">KCTC 32296</strain>
    </source>
</reference>
<evidence type="ECO:0000313" key="7">
    <source>
        <dbReference type="Proteomes" id="UP000662572"/>
    </source>
</evidence>
<dbReference type="Proteomes" id="UP000662572">
    <property type="component" value="Unassembled WGS sequence"/>
</dbReference>
<feature type="domain" description="NodB homology" evidence="5">
    <location>
        <begin position="28"/>
        <end position="231"/>
    </location>
</feature>
<keyword evidence="7" id="KW-1185">Reference proteome</keyword>
<evidence type="ECO:0000256" key="4">
    <source>
        <dbReference type="ARBA" id="ARBA00032976"/>
    </source>
</evidence>
<dbReference type="EMBL" id="BMZB01000004">
    <property type="protein sequence ID" value="GGZ39501.1"/>
    <property type="molecule type" value="Genomic_DNA"/>
</dbReference>
<dbReference type="PROSITE" id="PS51677">
    <property type="entry name" value="NODB"/>
    <property type="match status" value="1"/>
</dbReference>
<dbReference type="Pfam" id="PF01522">
    <property type="entry name" value="Polysacc_deac_1"/>
    <property type="match status" value="1"/>
</dbReference>
<organism evidence="6 7">
    <name type="scientific">Asticcacaulis endophyticus</name>
    <dbReference type="NCBI Taxonomy" id="1395890"/>
    <lineage>
        <taxon>Bacteria</taxon>
        <taxon>Pseudomonadati</taxon>
        <taxon>Pseudomonadota</taxon>
        <taxon>Alphaproteobacteria</taxon>
        <taxon>Caulobacterales</taxon>
        <taxon>Caulobacteraceae</taxon>
        <taxon>Asticcacaulis</taxon>
    </lineage>
</organism>
<dbReference type="CDD" id="cd10917">
    <property type="entry name" value="CE4_NodB_like_6s_7s"/>
    <property type="match status" value="1"/>
</dbReference>
<dbReference type="InterPro" id="IPR011330">
    <property type="entry name" value="Glyco_hydro/deAcase_b/a-brl"/>
</dbReference>
<dbReference type="GO" id="GO:0005975">
    <property type="term" value="P:carbohydrate metabolic process"/>
    <property type="evidence" value="ECO:0007669"/>
    <property type="project" value="InterPro"/>
</dbReference>
<protein>
    <recommendedName>
        <fullName evidence="3">Chitooligosaccharide deacetylase</fullName>
    </recommendedName>
    <alternativeName>
        <fullName evidence="4">Nodulation protein B</fullName>
    </alternativeName>
</protein>
<comment type="function">
    <text evidence="1">Is involved in generating a small heat-stable compound (Nod), an acylated oligomer of N-acetylglucosamine, that stimulates mitosis in various plant protoplasts.</text>
</comment>
<dbReference type="RefSeq" id="WP_189487577.1">
    <property type="nucleotide sequence ID" value="NZ_BMZB01000004.1"/>
</dbReference>